<dbReference type="NCBIfam" id="TIGR02407">
    <property type="entry name" value="ectoine_ectB"/>
    <property type="match status" value="1"/>
</dbReference>
<keyword evidence="9 11" id="KW-0663">Pyridoxal phosphate</keyword>
<evidence type="ECO:0000256" key="7">
    <source>
        <dbReference type="ARBA" id="ARBA00022576"/>
    </source>
</evidence>
<dbReference type="AlphaFoldDB" id="F4D1P0"/>
<comment type="catalytic activity">
    <reaction evidence="10 12">
        <text>L-2,4-diaminobutanoate + 2-oxoglutarate = L-aspartate 4-semialdehyde + L-glutamate</text>
        <dbReference type="Rhea" id="RHEA:11160"/>
        <dbReference type="ChEBI" id="CHEBI:16810"/>
        <dbReference type="ChEBI" id="CHEBI:29985"/>
        <dbReference type="ChEBI" id="CHEBI:58761"/>
        <dbReference type="ChEBI" id="CHEBI:537519"/>
        <dbReference type="EC" id="2.6.1.76"/>
    </reaction>
</comment>
<evidence type="ECO:0000256" key="12">
    <source>
        <dbReference type="RuleBase" id="RU365034"/>
    </source>
</evidence>
<protein>
    <recommendedName>
        <fullName evidence="6 12">Diaminobutyrate--2-oxoglutarate transaminase</fullName>
        <ecNumber evidence="5 12">2.6.1.76</ecNumber>
    </recommendedName>
    <alternativeName>
        <fullName evidence="12">DABA aminotransferase</fullName>
    </alternativeName>
</protein>
<dbReference type="HOGENOM" id="CLU_016922_10_0_11"/>
<keyword evidence="8 12" id="KW-0808">Transferase</keyword>
<dbReference type="PIRSF" id="PIRSF000521">
    <property type="entry name" value="Transaminase_4ab_Lys_Orn"/>
    <property type="match status" value="1"/>
</dbReference>
<dbReference type="UniPathway" id="UPA00067">
    <property type="reaction ID" value="UER00121"/>
</dbReference>
<dbReference type="PROSITE" id="PS00600">
    <property type="entry name" value="AA_TRANSFER_CLASS_3"/>
    <property type="match status" value="1"/>
</dbReference>
<evidence type="ECO:0000256" key="8">
    <source>
        <dbReference type="ARBA" id="ARBA00022679"/>
    </source>
</evidence>
<dbReference type="GO" id="GO:0030170">
    <property type="term" value="F:pyridoxal phosphate binding"/>
    <property type="evidence" value="ECO:0007669"/>
    <property type="project" value="InterPro"/>
</dbReference>
<dbReference type="PANTHER" id="PTHR43552">
    <property type="entry name" value="DIAMINOBUTYRATE--2-OXOGLUTARATE AMINOTRANSFERASE"/>
    <property type="match status" value="1"/>
</dbReference>
<dbReference type="CDD" id="cd00610">
    <property type="entry name" value="OAT_like"/>
    <property type="match status" value="1"/>
</dbReference>
<comment type="cofactor">
    <cofactor evidence="1 12">
        <name>pyridoxal 5'-phosphate</name>
        <dbReference type="ChEBI" id="CHEBI:597326"/>
    </cofactor>
</comment>
<dbReference type="GO" id="GO:0045303">
    <property type="term" value="F:diaminobutyrate-2-oxoglutarate transaminase activity"/>
    <property type="evidence" value="ECO:0007669"/>
    <property type="project" value="UniProtKB-EC"/>
</dbReference>
<dbReference type="PANTHER" id="PTHR43552:SF2">
    <property type="entry name" value="DIAMINOBUTYRATE--2-OXOGLUTARATE TRANSAMINASE"/>
    <property type="match status" value="1"/>
</dbReference>
<dbReference type="GO" id="GO:0019491">
    <property type="term" value="P:ectoine biosynthetic process"/>
    <property type="evidence" value="ECO:0007669"/>
    <property type="project" value="UniProtKB-UniPathway"/>
</dbReference>
<dbReference type="Gene3D" id="3.40.640.10">
    <property type="entry name" value="Type I PLP-dependent aspartate aminotransferase-like (Major domain)"/>
    <property type="match status" value="1"/>
</dbReference>
<dbReference type="SUPFAM" id="SSF53383">
    <property type="entry name" value="PLP-dependent transferases"/>
    <property type="match status" value="1"/>
</dbReference>
<dbReference type="EMBL" id="CP002593">
    <property type="protein sequence ID" value="AEA27950.1"/>
    <property type="molecule type" value="Genomic_DNA"/>
</dbReference>
<keyword evidence="14" id="KW-1185">Reference proteome</keyword>
<evidence type="ECO:0000256" key="3">
    <source>
        <dbReference type="ARBA" id="ARBA00004946"/>
    </source>
</evidence>
<accession>F4D1P0</accession>
<dbReference type="InterPro" id="IPR004637">
    <property type="entry name" value="Dat"/>
</dbReference>
<dbReference type="InterPro" id="IPR005814">
    <property type="entry name" value="Aminotrans_3"/>
</dbReference>
<evidence type="ECO:0000313" key="14">
    <source>
        <dbReference type="Proteomes" id="UP000007809"/>
    </source>
</evidence>
<dbReference type="NCBIfam" id="NF006733">
    <property type="entry name" value="PRK09264.1"/>
    <property type="match status" value="1"/>
</dbReference>
<comment type="function">
    <text evidence="2 12">Catalyzes reversively the conversion of L-aspartate beta-semialdehyde (ASA) to L-2,4-diaminobutyrate (DABA) by transamination with L-glutamate.</text>
</comment>
<dbReference type="InterPro" id="IPR049704">
    <property type="entry name" value="Aminotrans_3_PPA_site"/>
</dbReference>
<evidence type="ECO:0000256" key="4">
    <source>
        <dbReference type="ARBA" id="ARBA00008954"/>
    </source>
</evidence>
<dbReference type="InterPro" id="IPR015422">
    <property type="entry name" value="PyrdxlP-dep_Trfase_small"/>
</dbReference>
<dbReference type="InterPro" id="IPR012773">
    <property type="entry name" value="Ectoine_EctB"/>
</dbReference>
<keyword evidence="7 12" id="KW-0032">Aminotransferase</keyword>
<evidence type="ECO:0000256" key="11">
    <source>
        <dbReference type="RuleBase" id="RU003560"/>
    </source>
</evidence>
<dbReference type="GO" id="GO:0047307">
    <property type="term" value="F:diaminobutyrate-pyruvate transaminase activity"/>
    <property type="evidence" value="ECO:0007669"/>
    <property type="project" value="InterPro"/>
</dbReference>
<evidence type="ECO:0000313" key="13">
    <source>
        <dbReference type="EMBL" id="AEA27950.1"/>
    </source>
</evidence>
<dbReference type="eggNOG" id="COG0160">
    <property type="taxonomic scope" value="Bacteria"/>
</dbReference>
<dbReference type="Proteomes" id="UP000007809">
    <property type="component" value="Chromosome"/>
</dbReference>
<comment type="pathway">
    <text evidence="3 12">Amine and polyamine biosynthesis; ectoine biosynthesis; L-ectoine from L-aspartate 4-semialdehyde: step 1/3.</text>
</comment>
<evidence type="ECO:0000256" key="1">
    <source>
        <dbReference type="ARBA" id="ARBA00001933"/>
    </source>
</evidence>
<name>F4D1P0_PSEUX</name>
<dbReference type="Gene3D" id="3.90.1150.10">
    <property type="entry name" value="Aspartate Aminotransferase, domain 1"/>
    <property type="match status" value="1"/>
</dbReference>
<dbReference type="NCBIfam" id="TIGR00709">
    <property type="entry name" value="dat"/>
    <property type="match status" value="1"/>
</dbReference>
<evidence type="ECO:0000256" key="10">
    <source>
        <dbReference type="ARBA" id="ARBA00049111"/>
    </source>
</evidence>
<sequence length="465" mass="50183">MTTTDPTKTTALTTPTTDDHVIDTTVGTAMLETPTAGTTRRAPGARSETVFGELESEVRSYCRNWPVVFDTARGSRLTDVDGRSYLDFFAGAGALNYGHNPPALKKPLIDYLTRDGVTHGLDMYTTAKGEFLETFRDLVLEPRNLDYRIQFPGPTGANAVESALKLARKVTGREAMINFTNAFHGMTLGALSVTGNSMKRGGAGVPLVHATPMPFDNYFDGTVPDFLWFERLLQDQGSSLNEPAGVIVETVQGEGGINPARIEWLQGLAELCKKHGMLLIVDDVQMGVGRTGPFFSFEIAGIEPDIVTVSKSISGYGLPMALVLIKPEIDQWSPGEHNGTFRGHNPAFVTATAALREFWSDDALERSTLAKGEHVDEAFTRIATDNAEAGITVKGRGLARGLQFEQPEQAAKVCAAAFERGLLMETSGPLSEVMKVLPPLTVSDDELDEGLTVIAESVRTVVKGA</sequence>
<evidence type="ECO:0000256" key="5">
    <source>
        <dbReference type="ARBA" id="ARBA00013155"/>
    </source>
</evidence>
<dbReference type="EC" id="2.6.1.76" evidence="5 12"/>
<evidence type="ECO:0000256" key="2">
    <source>
        <dbReference type="ARBA" id="ARBA00002189"/>
    </source>
</evidence>
<organism evidence="13 14">
    <name type="scientific">Pseudonocardia dioxanivorans (strain ATCC 55486 / DSM 44775 / JCM 13855 / CB1190)</name>
    <dbReference type="NCBI Taxonomy" id="675635"/>
    <lineage>
        <taxon>Bacteria</taxon>
        <taxon>Bacillati</taxon>
        <taxon>Actinomycetota</taxon>
        <taxon>Actinomycetes</taxon>
        <taxon>Pseudonocardiales</taxon>
        <taxon>Pseudonocardiaceae</taxon>
        <taxon>Pseudonocardia</taxon>
    </lineage>
</organism>
<dbReference type="InterPro" id="IPR015421">
    <property type="entry name" value="PyrdxlP-dep_Trfase_major"/>
</dbReference>
<dbReference type="KEGG" id="pdx:Psed_5825"/>
<gene>
    <name evidence="13" type="ordered locus">Psed_5825</name>
</gene>
<comment type="similarity">
    <text evidence="4 11">Belongs to the class-III pyridoxal-phosphate-dependent aminotransferase family.</text>
</comment>
<dbReference type="Pfam" id="PF00202">
    <property type="entry name" value="Aminotran_3"/>
    <property type="match status" value="1"/>
</dbReference>
<proteinExistence type="inferred from homology"/>
<reference evidence="13 14" key="1">
    <citation type="journal article" date="2011" name="J. Bacteriol.">
        <title>Genome sequence of the 1,4-dioxane-degrading Pseudonocardia dioxanivorans strain CB1190.</title>
        <authorList>
            <person name="Sales C.M."/>
            <person name="Mahendra S."/>
            <person name="Grostern A."/>
            <person name="Parales R.E."/>
            <person name="Goodwin L.A."/>
            <person name="Woyke T."/>
            <person name="Nolan M."/>
            <person name="Lapidus A."/>
            <person name="Chertkov O."/>
            <person name="Ovchinnikova G."/>
            <person name="Sczyrba A."/>
            <person name="Alvarez-Cohen L."/>
        </authorList>
    </citation>
    <scope>NUCLEOTIDE SEQUENCE [LARGE SCALE GENOMIC DNA]</scope>
    <source>
        <strain evidence="14">ATCC 55486 / DSM 44775 / JCM 13855 / CB1190</strain>
    </source>
</reference>
<evidence type="ECO:0000256" key="6">
    <source>
        <dbReference type="ARBA" id="ARBA00014798"/>
    </source>
</evidence>
<evidence type="ECO:0000256" key="9">
    <source>
        <dbReference type="ARBA" id="ARBA00022898"/>
    </source>
</evidence>
<dbReference type="InterPro" id="IPR015424">
    <property type="entry name" value="PyrdxlP-dep_Trfase"/>
</dbReference>
<dbReference type="STRING" id="675635.Psed_5825"/>